<dbReference type="Proteomes" id="UP000243524">
    <property type="component" value="Unassembled WGS sequence"/>
</dbReference>
<evidence type="ECO:0000256" key="7">
    <source>
        <dbReference type="ARBA" id="ARBA00023136"/>
    </source>
</evidence>
<reference evidence="10 11" key="1">
    <citation type="submission" date="2017-06" db="EMBL/GenBank/DDBJ databases">
        <title>the draft geome sequence of Illustriluteabacillus marina B3227.</title>
        <authorList>
            <person name="He R.-H."/>
            <person name="Du Z.-J."/>
        </authorList>
    </citation>
    <scope>NUCLEOTIDE SEQUENCE [LARGE SCALE GENOMIC DNA]</scope>
    <source>
        <strain evidence="10 11">B3227</strain>
    </source>
</reference>
<feature type="transmembrane region" description="Helical" evidence="9">
    <location>
        <begin position="230"/>
        <end position="254"/>
    </location>
</feature>
<keyword evidence="11" id="KW-1185">Reference proteome</keyword>
<dbReference type="InterPro" id="IPR007272">
    <property type="entry name" value="Sulf_transp_TsuA/YedE"/>
</dbReference>
<keyword evidence="7 9" id="KW-0472">Membrane</keyword>
<comment type="caution">
    <text evidence="10">The sequence shown here is derived from an EMBL/GenBank/DDBJ whole genome shotgun (WGS) entry which is preliminary data.</text>
</comment>
<evidence type="ECO:0000256" key="5">
    <source>
        <dbReference type="ARBA" id="ARBA00022692"/>
    </source>
</evidence>
<gene>
    <name evidence="10" type="ORF">CEY16_06540</name>
</gene>
<evidence type="ECO:0000313" key="11">
    <source>
        <dbReference type="Proteomes" id="UP000243524"/>
    </source>
</evidence>
<dbReference type="PANTHER" id="PTHR30574:SF1">
    <property type="entry name" value="SULPHUR TRANSPORT DOMAIN-CONTAINING PROTEIN"/>
    <property type="match status" value="1"/>
</dbReference>
<feature type="transmembrane region" description="Helical" evidence="9">
    <location>
        <begin position="188"/>
        <end position="209"/>
    </location>
</feature>
<evidence type="ECO:0000256" key="3">
    <source>
        <dbReference type="ARBA" id="ARBA00022475"/>
    </source>
</evidence>
<feature type="transmembrane region" description="Helical" evidence="9">
    <location>
        <begin position="146"/>
        <end position="168"/>
    </location>
</feature>
<organism evidence="10 11">
    <name type="scientific">Halalkalibacillus sediminis</name>
    <dbReference type="NCBI Taxonomy" id="2018042"/>
    <lineage>
        <taxon>Bacteria</taxon>
        <taxon>Bacillati</taxon>
        <taxon>Bacillota</taxon>
        <taxon>Bacilli</taxon>
        <taxon>Bacillales</taxon>
        <taxon>Bacillaceae</taxon>
        <taxon>Halalkalibacillus</taxon>
    </lineage>
</organism>
<evidence type="ECO:0000256" key="4">
    <source>
        <dbReference type="ARBA" id="ARBA00022519"/>
    </source>
</evidence>
<dbReference type="Pfam" id="PF04143">
    <property type="entry name" value="Sulf_transp"/>
    <property type="match status" value="1"/>
</dbReference>
<dbReference type="AlphaFoldDB" id="A0A2I0QTC3"/>
<dbReference type="EMBL" id="PJNH01000002">
    <property type="protein sequence ID" value="PKR77592.1"/>
    <property type="molecule type" value="Genomic_DNA"/>
</dbReference>
<comment type="similarity">
    <text evidence="8">Belongs to the TsuA/YedE (TC 9.B.102) family.</text>
</comment>
<comment type="subcellular location">
    <subcellularLocation>
        <location evidence="1">Cell inner membrane</location>
        <topology evidence="1">Multi-pass membrane protein</topology>
    </subcellularLocation>
</comment>
<keyword evidence="5 9" id="KW-0812">Transmembrane</keyword>
<dbReference type="RefSeq" id="WP_101331200.1">
    <property type="nucleotide sequence ID" value="NZ_PJNH01000002.1"/>
</dbReference>
<feature type="transmembrane region" description="Helical" evidence="9">
    <location>
        <begin position="12"/>
        <end position="32"/>
    </location>
</feature>
<feature type="transmembrane region" description="Helical" evidence="9">
    <location>
        <begin position="80"/>
        <end position="101"/>
    </location>
</feature>
<evidence type="ECO:0000313" key="10">
    <source>
        <dbReference type="EMBL" id="PKR77592.1"/>
    </source>
</evidence>
<evidence type="ECO:0000256" key="6">
    <source>
        <dbReference type="ARBA" id="ARBA00022989"/>
    </source>
</evidence>
<accession>A0A2I0QTC3</accession>
<evidence type="ECO:0000256" key="2">
    <source>
        <dbReference type="ARBA" id="ARBA00022448"/>
    </source>
</evidence>
<feature type="transmembrane region" description="Helical" evidence="9">
    <location>
        <begin position="107"/>
        <end position="125"/>
    </location>
</feature>
<protein>
    <submittedName>
        <fullName evidence="10">Uncharacterized protein</fullName>
    </submittedName>
</protein>
<name>A0A2I0QTC3_9BACI</name>
<feature type="transmembrane region" description="Helical" evidence="9">
    <location>
        <begin position="306"/>
        <end position="327"/>
    </location>
</feature>
<keyword evidence="2" id="KW-0813">Transport</keyword>
<dbReference type="OrthoDB" id="9794165at2"/>
<feature type="transmembrane region" description="Helical" evidence="9">
    <location>
        <begin position="38"/>
        <end position="59"/>
    </location>
</feature>
<keyword evidence="6 9" id="KW-1133">Transmembrane helix</keyword>
<keyword evidence="3" id="KW-1003">Cell membrane</keyword>
<proteinExistence type="inferred from homology"/>
<dbReference type="GO" id="GO:0005886">
    <property type="term" value="C:plasma membrane"/>
    <property type="evidence" value="ECO:0007669"/>
    <property type="project" value="UniProtKB-SubCell"/>
</dbReference>
<evidence type="ECO:0000256" key="8">
    <source>
        <dbReference type="ARBA" id="ARBA00035655"/>
    </source>
</evidence>
<evidence type="ECO:0000256" key="1">
    <source>
        <dbReference type="ARBA" id="ARBA00004429"/>
    </source>
</evidence>
<feature type="transmembrane region" description="Helical" evidence="9">
    <location>
        <begin position="367"/>
        <end position="388"/>
    </location>
</feature>
<feature type="transmembrane region" description="Helical" evidence="9">
    <location>
        <begin position="339"/>
        <end position="361"/>
    </location>
</feature>
<dbReference type="PANTHER" id="PTHR30574">
    <property type="entry name" value="INNER MEMBRANE PROTEIN YEDE"/>
    <property type="match status" value="1"/>
</dbReference>
<keyword evidence="4" id="KW-0997">Cell inner membrane</keyword>
<evidence type="ECO:0000256" key="9">
    <source>
        <dbReference type="SAM" id="Phobius"/>
    </source>
</evidence>
<sequence>MSENEKRYRKPQNIITAIFFIISIIIAYQAYIYSGWQFVLLFIIGFFIGFTLFHARYGFATVYRHLVEDHITEMLRGHMIKFVVVTILFTLIFQFNIGLSGNLPDGAISPVTTGVVIGAFIFGFGMEFGSGLAPGRMNTAKGGRTALLFTASGFLIGATVGAVHFSFWNTSLPNGPQISLAKDTPLGFQGALLLQLIIFTLIGVGSYIYKRRTRPPALPPMPKGAGWTKFLFGTWPIWVGAVLIASLNAAVLVVQGSPWKLTAAFTTWGSKIAQHIGLNPSSWSYWGEEAPVKTLNQSVFLNNLSVLNFGVISGALITMSLAGLIRFSKIPPKLMITSLAGGFLMGYGACISFGANVGAYFSGIASFSLHAWIWALMAISGVFIAFYLEKKLQITR</sequence>